<proteinExistence type="predicted"/>
<name>A0A1R1JN83_ALCXX</name>
<dbReference type="InterPro" id="IPR011050">
    <property type="entry name" value="Pectin_lyase_fold/virulence"/>
</dbReference>
<accession>A0A1R1JN83</accession>
<gene>
    <name evidence="4" type="ORF">BIZ92_31825</name>
</gene>
<protein>
    <recommendedName>
        <fullName evidence="3">Autotransporter domain-containing protein</fullName>
    </recommendedName>
</protein>
<dbReference type="InterPro" id="IPR043990">
    <property type="entry name" value="AC_1"/>
</dbReference>
<dbReference type="Gene3D" id="2.160.20.20">
    <property type="match status" value="2"/>
</dbReference>
<feature type="compositionally biased region" description="Pro residues" evidence="1">
    <location>
        <begin position="774"/>
        <end position="783"/>
    </location>
</feature>
<dbReference type="GO" id="GO:0019867">
    <property type="term" value="C:outer membrane"/>
    <property type="evidence" value="ECO:0007669"/>
    <property type="project" value="InterPro"/>
</dbReference>
<dbReference type="InterPro" id="IPR006315">
    <property type="entry name" value="OM_autotransptr_brl_dom"/>
</dbReference>
<dbReference type="NCBIfam" id="TIGR01414">
    <property type="entry name" value="autotrans_barl"/>
    <property type="match status" value="1"/>
</dbReference>
<sequence>MHCPLNPIMLGLLALTLPALAGSAEAAERGQVLVNDATGATQLMLGDGDTATYAGTGAAIDVSVAGNTVRGAGITVTAGSASARSTIGVRASAGGNVTLSDSAIKTLGDGQGAHALAASGAGSVVSVSGSDVSTQGTYSHGAYAQSGGRIELDGGTVTTTNSGSRGLSAEGAGSVIVARDVVLSTAAYNAGGAYAENGASITLHGGKITTTGNYGDGISVRGANALVSVYGTEINVGAGMGARLEGGRLVMDGGSLTAGGSAVMLSSGTGAASSVDIRNATLTTTGDFGYGININAKDTSAVVENVSISALGYYGTGVWLPSTGTSFSATGFDLTSSHLGVDNRAGEVTLVDGNVTTRDANAHGLYVSREYGSSATIKATKVNVKTRGDGAVGVLARASGAAIELLDATVATEGASAYGLFASGSGASLSARNTQVSTSGANATGLSVSNRAAVTLDNTGFTLTGAGAHGIWSYVTAAGVSNTVTLRNGSRIDTQDGVGLLASGGGHTFLVSDSDITARAGGDVGSGVLQHSRAVTVTSGGVSTVIESEQVTLDATNARLTGDVLADSGTVDVSLANGSTLNGALVQRGTGRINGLALDGTSTWTVRGDSSLATLSNAGTVAFAAPAGGAGFKTLTVNNYVGGGTLVLNTQLGDDASPTDKLVIDGGTTSGNTALRIVNAGGSGGQTTYGIRVVETINGGTTTADAFHLDSGSTGYRASARTVSLNGYDYSLVRGGNGAVAPDWYLTSDYTPPVTPPDPVDPTDPTDPGDPTGPVTPPDPVLPGGPGFKNVSPESGAYAGNRLAATRLFTHSLHDRVPAYADGDADPRHGRGLWARVQGRHDSGLRMSEGRVDVDTDSAMVQLGGDLLKAPVGQEGALYAGLMGGYGDARSRSVSTLMLPGATQSTHARARGKVSGYAGGVYGTFYANDLTRLGAYADTWIQYGRYTNQVSSELGSARYRSNVWSASLEGGYALKPFAAGSALEALVIEPNAQLVYSRYRAQDATLQGTRMRSGDNGSWQSRVGVRLYPQVTPQPGKSSVRPFLEANWLHRSDDPTVRMGSTTLQAQPSRNALELKVGAEGRVGKAVQVSGHLFGQTGSGSQHGYGGMLNVGYRW</sequence>
<feature type="region of interest" description="Disordered" evidence="1">
    <location>
        <begin position="749"/>
        <end position="789"/>
    </location>
</feature>
<evidence type="ECO:0000256" key="2">
    <source>
        <dbReference type="SAM" id="SignalP"/>
    </source>
</evidence>
<dbReference type="Pfam" id="PF18883">
    <property type="entry name" value="AC_1"/>
    <property type="match status" value="1"/>
</dbReference>
<dbReference type="InterPro" id="IPR012332">
    <property type="entry name" value="Autotransporter_pectin_lyase_C"/>
</dbReference>
<evidence type="ECO:0000313" key="4">
    <source>
        <dbReference type="EMBL" id="OMG80455.1"/>
    </source>
</evidence>
<reference evidence="4 5" key="1">
    <citation type="submission" date="2016-09" db="EMBL/GenBank/DDBJ databases">
        <title>Phylogenomics of Achromobacter.</title>
        <authorList>
            <person name="Jeukens J."/>
            <person name="Freschi L."/>
            <person name="Vincent A.T."/>
            <person name="Emond-Rheault J.-G."/>
            <person name="Kukavica-Ibrulj I."/>
            <person name="Charette S.J."/>
            <person name="Levesque R.C."/>
        </authorList>
    </citation>
    <scope>NUCLEOTIDE SEQUENCE [LARGE SCALE GENOMIC DNA]</scope>
    <source>
        <strain evidence="4 5">AUS488</strain>
    </source>
</reference>
<dbReference type="SMART" id="SM00869">
    <property type="entry name" value="Autotransporter"/>
    <property type="match status" value="1"/>
</dbReference>
<dbReference type="Proteomes" id="UP000187251">
    <property type="component" value="Unassembled WGS sequence"/>
</dbReference>
<dbReference type="InterPro" id="IPR006626">
    <property type="entry name" value="PbH1"/>
</dbReference>
<evidence type="ECO:0000259" key="3">
    <source>
        <dbReference type="PROSITE" id="PS51208"/>
    </source>
</evidence>
<keyword evidence="2" id="KW-0732">Signal</keyword>
<dbReference type="AlphaFoldDB" id="A0A1R1JN83"/>
<feature type="domain" description="Autotransporter" evidence="3">
    <location>
        <begin position="826"/>
        <end position="1115"/>
    </location>
</feature>
<dbReference type="InterPro" id="IPR005546">
    <property type="entry name" value="Autotransporte_beta"/>
</dbReference>
<dbReference type="InterPro" id="IPR036709">
    <property type="entry name" value="Autotransporte_beta_dom_sf"/>
</dbReference>
<organism evidence="4 5">
    <name type="scientific">Alcaligenes xylosoxydans xylosoxydans</name>
    <name type="common">Achromobacter xylosoxidans</name>
    <dbReference type="NCBI Taxonomy" id="85698"/>
    <lineage>
        <taxon>Bacteria</taxon>
        <taxon>Pseudomonadati</taxon>
        <taxon>Pseudomonadota</taxon>
        <taxon>Betaproteobacteria</taxon>
        <taxon>Burkholderiales</taxon>
        <taxon>Alcaligenaceae</taxon>
        <taxon>Achromobacter</taxon>
    </lineage>
</organism>
<evidence type="ECO:0000313" key="5">
    <source>
        <dbReference type="Proteomes" id="UP000187251"/>
    </source>
</evidence>
<dbReference type="Gene3D" id="2.40.128.130">
    <property type="entry name" value="Autotransporter beta-domain"/>
    <property type="match status" value="1"/>
</dbReference>
<dbReference type="SUPFAM" id="SSF51126">
    <property type="entry name" value="Pectin lyase-like"/>
    <property type="match status" value="1"/>
</dbReference>
<feature type="signal peptide" evidence="2">
    <location>
        <begin position="1"/>
        <end position="21"/>
    </location>
</feature>
<dbReference type="PROSITE" id="PS51208">
    <property type="entry name" value="AUTOTRANSPORTER"/>
    <property type="match status" value="1"/>
</dbReference>
<dbReference type="SMART" id="SM00710">
    <property type="entry name" value="PbH1"/>
    <property type="match status" value="7"/>
</dbReference>
<dbReference type="CDD" id="cd01344">
    <property type="entry name" value="PL2_Passenger_AT"/>
    <property type="match status" value="1"/>
</dbReference>
<comment type="caution">
    <text evidence="4">The sequence shown here is derived from an EMBL/GenBank/DDBJ whole genome shotgun (WGS) entry which is preliminary data.</text>
</comment>
<feature type="compositionally biased region" description="Pro residues" evidence="1">
    <location>
        <begin position="753"/>
        <end position="762"/>
    </location>
</feature>
<dbReference type="EMBL" id="MJMN01000036">
    <property type="protein sequence ID" value="OMG80455.1"/>
    <property type="molecule type" value="Genomic_DNA"/>
</dbReference>
<evidence type="ECO:0000256" key="1">
    <source>
        <dbReference type="SAM" id="MobiDB-lite"/>
    </source>
</evidence>
<feature type="chain" id="PRO_5012638893" description="Autotransporter domain-containing protein" evidence="2">
    <location>
        <begin position="22"/>
        <end position="1115"/>
    </location>
</feature>
<dbReference type="OrthoDB" id="8613300at2"/>
<dbReference type="RefSeq" id="WP_076414969.1">
    <property type="nucleotide sequence ID" value="NZ_MJMN01000036.1"/>
</dbReference>
<dbReference type="SUPFAM" id="SSF103515">
    <property type="entry name" value="Autotransporter"/>
    <property type="match status" value="1"/>
</dbReference>